<reference evidence="1" key="1">
    <citation type="submission" date="2020-05" db="EMBL/GenBank/DDBJ databases">
        <title>Phylogenomic resolution of chytrid fungi.</title>
        <authorList>
            <person name="Stajich J.E."/>
            <person name="Amses K."/>
            <person name="Simmons R."/>
            <person name="Seto K."/>
            <person name="Myers J."/>
            <person name="Bonds A."/>
            <person name="Quandt C.A."/>
            <person name="Barry K."/>
            <person name="Liu P."/>
            <person name="Grigoriev I."/>
            <person name="Longcore J.E."/>
            <person name="James T.Y."/>
        </authorList>
    </citation>
    <scope>NUCLEOTIDE SEQUENCE</scope>
    <source>
        <strain evidence="1">JEL0379</strain>
    </source>
</reference>
<evidence type="ECO:0000313" key="1">
    <source>
        <dbReference type="EMBL" id="KAJ3175507.1"/>
    </source>
</evidence>
<dbReference type="AlphaFoldDB" id="A0AAD5TGJ2"/>
<protein>
    <submittedName>
        <fullName evidence="1">Uncharacterized protein</fullName>
    </submittedName>
</protein>
<proteinExistence type="predicted"/>
<keyword evidence="2" id="KW-1185">Reference proteome</keyword>
<dbReference type="EMBL" id="JADGJQ010000051">
    <property type="protein sequence ID" value="KAJ3175507.1"/>
    <property type="molecule type" value="Genomic_DNA"/>
</dbReference>
<sequence>MRMQPSTKESSAKKIHVENMFATMRAVTAQRNQAADIEVDQISATVADRIYNHIKTYEIRKRYDIDMTLPESATASNERLKEGIHHMLDMAGWTVVLVNIWHSNKNKCCRVVIEWPPVKKSKVTQMFDMVRDRTAERNSIA</sequence>
<comment type="caution">
    <text evidence="1">The sequence shown here is derived from an EMBL/GenBank/DDBJ whole genome shotgun (WGS) entry which is preliminary data.</text>
</comment>
<accession>A0AAD5TGJ2</accession>
<organism evidence="1 2">
    <name type="scientific">Geranomyces variabilis</name>
    <dbReference type="NCBI Taxonomy" id="109894"/>
    <lineage>
        <taxon>Eukaryota</taxon>
        <taxon>Fungi</taxon>
        <taxon>Fungi incertae sedis</taxon>
        <taxon>Chytridiomycota</taxon>
        <taxon>Chytridiomycota incertae sedis</taxon>
        <taxon>Chytridiomycetes</taxon>
        <taxon>Spizellomycetales</taxon>
        <taxon>Powellomycetaceae</taxon>
        <taxon>Geranomyces</taxon>
    </lineage>
</organism>
<dbReference type="Proteomes" id="UP001212152">
    <property type="component" value="Unassembled WGS sequence"/>
</dbReference>
<evidence type="ECO:0000313" key="2">
    <source>
        <dbReference type="Proteomes" id="UP001212152"/>
    </source>
</evidence>
<name>A0AAD5TGJ2_9FUNG</name>
<gene>
    <name evidence="1" type="ORF">HDU87_006170</name>
</gene>